<proteinExistence type="predicted"/>
<dbReference type="EMBL" id="AYSA01000494">
    <property type="protein sequence ID" value="ESZ91458.1"/>
    <property type="molecule type" value="Genomic_DNA"/>
</dbReference>
<dbReference type="OrthoDB" id="2378640at2759"/>
<name>W9C6U9_SCLBF</name>
<dbReference type="Proteomes" id="UP000019487">
    <property type="component" value="Unassembled WGS sequence"/>
</dbReference>
<evidence type="ECO:0000256" key="1">
    <source>
        <dbReference type="SAM" id="Phobius"/>
    </source>
</evidence>
<keyword evidence="1" id="KW-0472">Membrane</keyword>
<dbReference type="AlphaFoldDB" id="W9C6U9"/>
<comment type="caution">
    <text evidence="2">The sequence shown here is derived from an EMBL/GenBank/DDBJ whole genome shotgun (WGS) entry which is preliminary data.</text>
</comment>
<evidence type="ECO:0000313" key="3">
    <source>
        <dbReference type="Proteomes" id="UP000019487"/>
    </source>
</evidence>
<feature type="transmembrane region" description="Helical" evidence="1">
    <location>
        <begin position="110"/>
        <end position="128"/>
    </location>
</feature>
<keyword evidence="3" id="KW-1185">Reference proteome</keyword>
<evidence type="ECO:0000313" key="2">
    <source>
        <dbReference type="EMBL" id="ESZ91458.1"/>
    </source>
</evidence>
<dbReference type="HOGENOM" id="CLU_136941_0_0_1"/>
<gene>
    <name evidence="2" type="ORF">SBOR_8153</name>
</gene>
<keyword evidence="1" id="KW-1133">Transmembrane helix</keyword>
<reference evidence="2 3" key="1">
    <citation type="journal article" date="2014" name="Genome Announc.">
        <title>Draft genome sequence of Sclerotinia borealis, a psychrophilic plant pathogenic fungus.</title>
        <authorList>
            <person name="Mardanov A.V."/>
            <person name="Beletsky A.V."/>
            <person name="Kadnikov V.V."/>
            <person name="Ignatov A.N."/>
            <person name="Ravin N.V."/>
        </authorList>
    </citation>
    <scope>NUCLEOTIDE SEQUENCE [LARGE SCALE GENOMIC DNA]</scope>
    <source>
        <strain evidence="3">F-4157</strain>
    </source>
</reference>
<accession>W9C6U9</accession>
<protein>
    <submittedName>
        <fullName evidence="2">Uncharacterized protein</fullName>
    </submittedName>
</protein>
<sequence length="130" mass="15302">MDFNHPSSESEFRIVTNNEEETEEEMAQARAIMELHNTLKEVYEREIASIKATHIQELASMQKTYEEKHDSMQEMQEEKHSIQKMYKKKLAATQEIYEEKLDSIQATQTLERACFVLVIGILIAYLLFKQ</sequence>
<keyword evidence="1" id="KW-0812">Transmembrane</keyword>
<organism evidence="2 3">
    <name type="scientific">Sclerotinia borealis (strain F-4128)</name>
    <dbReference type="NCBI Taxonomy" id="1432307"/>
    <lineage>
        <taxon>Eukaryota</taxon>
        <taxon>Fungi</taxon>
        <taxon>Dikarya</taxon>
        <taxon>Ascomycota</taxon>
        <taxon>Pezizomycotina</taxon>
        <taxon>Leotiomycetes</taxon>
        <taxon>Helotiales</taxon>
        <taxon>Sclerotiniaceae</taxon>
        <taxon>Sclerotinia</taxon>
    </lineage>
</organism>